<dbReference type="Proteomes" id="UP000829817">
    <property type="component" value="Chromosome"/>
</dbReference>
<evidence type="ECO:0000313" key="8">
    <source>
        <dbReference type="Proteomes" id="UP000829817"/>
    </source>
</evidence>
<evidence type="ECO:0000256" key="1">
    <source>
        <dbReference type="ARBA" id="ARBA00004141"/>
    </source>
</evidence>
<evidence type="ECO:0000256" key="2">
    <source>
        <dbReference type="ARBA" id="ARBA00022692"/>
    </source>
</evidence>
<comment type="subcellular location">
    <subcellularLocation>
        <location evidence="1">Membrane</location>
        <topology evidence="1">Multi-pass membrane protein</topology>
    </subcellularLocation>
</comment>
<feature type="transmembrane region" description="Helical" evidence="5">
    <location>
        <begin position="150"/>
        <end position="170"/>
    </location>
</feature>
<evidence type="ECO:0000256" key="3">
    <source>
        <dbReference type="ARBA" id="ARBA00022989"/>
    </source>
</evidence>
<keyword evidence="4 5" id="KW-0472">Membrane</keyword>
<evidence type="ECO:0000313" key="7">
    <source>
        <dbReference type="EMBL" id="UOO82967.1"/>
    </source>
</evidence>
<dbReference type="InterPro" id="IPR049453">
    <property type="entry name" value="Memb_transporter_dom"/>
</dbReference>
<evidence type="ECO:0000256" key="5">
    <source>
        <dbReference type="SAM" id="Phobius"/>
    </source>
</evidence>
<name>A0ABY4DVB0_9NEIS</name>
<organism evidence="7 8">
    <name type="scientific">Uruburuella testudinis</name>
    <dbReference type="NCBI Taxonomy" id="1282863"/>
    <lineage>
        <taxon>Bacteria</taxon>
        <taxon>Pseudomonadati</taxon>
        <taxon>Pseudomonadota</taxon>
        <taxon>Betaproteobacteria</taxon>
        <taxon>Neisseriales</taxon>
        <taxon>Neisseriaceae</taxon>
        <taxon>Uruburuella</taxon>
    </lineage>
</organism>
<accession>A0ABY4DVB0</accession>
<protein>
    <submittedName>
        <fullName evidence="7">FUSC family protein</fullName>
    </submittedName>
</protein>
<reference evidence="7 8" key="1">
    <citation type="journal article" date="2022" name="Res Sq">
        <title>Evolution of multicellular longitudinally dividing oral cavity symbionts (Neisseriaceae).</title>
        <authorList>
            <person name="Nyongesa S."/>
            <person name="Weber P."/>
            <person name="Bernet E."/>
            <person name="Pullido F."/>
            <person name="Nieckarz M."/>
            <person name="Delaby M."/>
            <person name="Nieves C."/>
            <person name="Viehboeck T."/>
            <person name="Krause N."/>
            <person name="Rivera-Millot A."/>
            <person name="Nakamura A."/>
            <person name="Vischer N."/>
            <person name="VanNieuwenhze M."/>
            <person name="Brun Y."/>
            <person name="Cava F."/>
            <person name="Bulgheresi S."/>
            <person name="Veyrier F."/>
        </authorList>
    </citation>
    <scope>NUCLEOTIDE SEQUENCE [LARGE SCALE GENOMIC DNA]</scope>
    <source>
        <strain evidence="7 8">CCUG 63373m</strain>
    </source>
</reference>
<gene>
    <name evidence="7" type="ORF">LVJ83_05770</name>
</gene>
<feature type="transmembrane region" description="Helical" evidence="5">
    <location>
        <begin position="48"/>
        <end position="65"/>
    </location>
</feature>
<dbReference type="RefSeq" id="WP_244787183.1">
    <property type="nucleotide sequence ID" value="NZ_CP091508.1"/>
</dbReference>
<feature type="domain" description="Integral membrane bound transporter" evidence="6">
    <location>
        <begin position="203"/>
        <end position="327"/>
    </location>
</feature>
<evidence type="ECO:0000256" key="4">
    <source>
        <dbReference type="ARBA" id="ARBA00023136"/>
    </source>
</evidence>
<sequence length="334" mass="34725">MPTLPCSNLQNLLTRLKKSCGTIYWRQAVLSAPAILIVMALSMKLNPVMAVVVVGAAFSAGFGAARSIGKHRWRVMGQATLGMALAAFAGSLAGSEPAVALAAAALLAAVCAALSSYNNNWWWIMLQIVIAFLVAAYYPGTPEAAALRSLCILTGGGLQMAFTMLLARITPASAAPLPPPPATPLPSQRLLRFAAGTGLAVGLALYAAESAGLKNNYWAAMTALLVLRPASADTLTRGVNRFIGTLTGCAAATLAVYAFHDAHLWLTACLTITSAAAFSMQRAHYGLFTAMVSATIVFLIAIGHGDPLATTEHRLLATLLGGSTAIATGRLFRL</sequence>
<feature type="transmembrane region" description="Helical" evidence="5">
    <location>
        <begin position="23"/>
        <end position="42"/>
    </location>
</feature>
<feature type="transmembrane region" description="Helical" evidence="5">
    <location>
        <begin position="121"/>
        <end position="138"/>
    </location>
</feature>
<keyword evidence="8" id="KW-1185">Reference proteome</keyword>
<feature type="transmembrane region" description="Helical" evidence="5">
    <location>
        <begin position="285"/>
        <end position="303"/>
    </location>
</feature>
<feature type="transmembrane region" description="Helical" evidence="5">
    <location>
        <begin position="85"/>
        <end position="115"/>
    </location>
</feature>
<feature type="transmembrane region" description="Helical" evidence="5">
    <location>
        <begin position="315"/>
        <end position="332"/>
    </location>
</feature>
<proteinExistence type="predicted"/>
<keyword evidence="2 5" id="KW-0812">Transmembrane</keyword>
<feature type="transmembrane region" description="Helical" evidence="5">
    <location>
        <begin position="190"/>
        <end position="208"/>
    </location>
</feature>
<dbReference type="Pfam" id="PF13515">
    <property type="entry name" value="FUSC_2"/>
    <property type="match status" value="1"/>
</dbReference>
<keyword evidence="3 5" id="KW-1133">Transmembrane helix</keyword>
<evidence type="ECO:0000259" key="6">
    <source>
        <dbReference type="Pfam" id="PF13515"/>
    </source>
</evidence>
<dbReference type="EMBL" id="CP091508">
    <property type="protein sequence ID" value="UOO82967.1"/>
    <property type="molecule type" value="Genomic_DNA"/>
</dbReference>